<dbReference type="PANTHER" id="PTHR12714">
    <property type="entry name" value="PROTEIN-S ISOPRENYLCYSTEINE O-METHYLTRANSFERASE"/>
    <property type="match status" value="1"/>
</dbReference>
<gene>
    <name evidence="6" type="ORF">NCTC5908_01890</name>
</gene>
<evidence type="ECO:0000313" key="6">
    <source>
        <dbReference type="EMBL" id="SSZ30071.1"/>
    </source>
</evidence>
<dbReference type="EMBL" id="UFSP01000003">
    <property type="protein sequence ID" value="SSZ30071.1"/>
    <property type="molecule type" value="Genomic_DNA"/>
</dbReference>
<dbReference type="Gene3D" id="1.20.120.1630">
    <property type="match status" value="1"/>
</dbReference>
<keyword evidence="2 5" id="KW-0812">Transmembrane</keyword>
<dbReference type="OMA" id="FICKTSI"/>
<feature type="transmembrane region" description="Helical" evidence="5">
    <location>
        <begin position="36"/>
        <end position="59"/>
    </location>
</feature>
<dbReference type="STRING" id="732.ADJ80_04605"/>
<dbReference type="AlphaFoldDB" id="A0A336N777"/>
<dbReference type="PANTHER" id="PTHR12714:SF24">
    <property type="entry name" value="SLR1182 PROTEIN"/>
    <property type="match status" value="1"/>
</dbReference>
<proteinExistence type="predicted"/>
<dbReference type="Pfam" id="PF04191">
    <property type="entry name" value="PEMT"/>
    <property type="match status" value="1"/>
</dbReference>
<dbReference type="GO" id="GO:0012505">
    <property type="term" value="C:endomembrane system"/>
    <property type="evidence" value="ECO:0007669"/>
    <property type="project" value="UniProtKB-SubCell"/>
</dbReference>
<evidence type="ECO:0000313" key="7">
    <source>
        <dbReference type="Proteomes" id="UP000253728"/>
    </source>
</evidence>
<dbReference type="GO" id="GO:0016740">
    <property type="term" value="F:transferase activity"/>
    <property type="evidence" value="ECO:0007669"/>
    <property type="project" value="UniProtKB-ARBA"/>
</dbReference>
<evidence type="ECO:0000256" key="4">
    <source>
        <dbReference type="ARBA" id="ARBA00023136"/>
    </source>
</evidence>
<keyword evidence="3 5" id="KW-1133">Transmembrane helix</keyword>
<dbReference type="RefSeq" id="WP_005701641.1">
    <property type="nucleotide sequence ID" value="NZ_CAUTUO010000010.1"/>
</dbReference>
<evidence type="ECO:0000256" key="1">
    <source>
        <dbReference type="ARBA" id="ARBA00004127"/>
    </source>
</evidence>
<comment type="subcellular location">
    <subcellularLocation>
        <location evidence="1">Endomembrane system</location>
        <topology evidence="1">Multi-pass membrane protein</topology>
    </subcellularLocation>
</comment>
<dbReference type="InterPro" id="IPR007318">
    <property type="entry name" value="Phopholipid_MeTrfase"/>
</dbReference>
<feature type="transmembrane region" description="Helical" evidence="5">
    <location>
        <begin position="12"/>
        <end position="30"/>
    </location>
</feature>
<evidence type="ECO:0008006" key="8">
    <source>
        <dbReference type="Google" id="ProtNLM"/>
    </source>
</evidence>
<accession>A0A336N777</accession>
<protein>
    <recommendedName>
        <fullName evidence="8">Isoprenylcysteine carboxylmethyltransferase family protein</fullName>
    </recommendedName>
</protein>
<organism evidence="6 7">
    <name type="scientific">Aggregatibacter aphrophilus</name>
    <name type="common">Haemophilus aphrophilus</name>
    <dbReference type="NCBI Taxonomy" id="732"/>
    <lineage>
        <taxon>Bacteria</taxon>
        <taxon>Pseudomonadati</taxon>
        <taxon>Pseudomonadota</taxon>
        <taxon>Gammaproteobacteria</taxon>
        <taxon>Pasteurellales</taxon>
        <taxon>Pasteurellaceae</taxon>
        <taxon>Aggregatibacter</taxon>
    </lineage>
</organism>
<dbReference type="GeneID" id="49635392"/>
<evidence type="ECO:0000256" key="3">
    <source>
        <dbReference type="ARBA" id="ARBA00022989"/>
    </source>
</evidence>
<name>A0A336N777_AGGAP</name>
<evidence type="ECO:0000256" key="2">
    <source>
        <dbReference type="ARBA" id="ARBA00022692"/>
    </source>
</evidence>
<sequence length="150" mass="17204">MATHQRKIPIPPPLIFVFCALLMKILPPIWQFSMPWWLVILLGGIGCVIGMASVLQFLLAKTTVDPLKVENASQLVTNGIYKYSRNPMYLGLVFVLLAWNCYLGSLSAILGVLLFVWYITEFQIKREEESLRKIFGDAFTAYCQDTRRWL</sequence>
<feature type="transmembrane region" description="Helical" evidence="5">
    <location>
        <begin position="89"/>
        <end position="119"/>
    </location>
</feature>
<evidence type="ECO:0000256" key="5">
    <source>
        <dbReference type="SAM" id="Phobius"/>
    </source>
</evidence>
<reference evidence="6 7" key="1">
    <citation type="submission" date="2018-06" db="EMBL/GenBank/DDBJ databases">
        <authorList>
            <consortium name="Pathogen Informatics"/>
            <person name="Doyle S."/>
        </authorList>
    </citation>
    <scope>NUCLEOTIDE SEQUENCE [LARGE SCALE GENOMIC DNA]</scope>
    <source>
        <strain evidence="6 7">NCTC5908</strain>
    </source>
</reference>
<dbReference type="Proteomes" id="UP000253728">
    <property type="component" value="Unassembled WGS sequence"/>
</dbReference>
<keyword evidence="4 5" id="KW-0472">Membrane</keyword>